<comment type="caution">
    <text evidence="2">The sequence shown here is derived from an EMBL/GenBank/DDBJ whole genome shotgun (WGS) entry which is preliminary data.</text>
</comment>
<evidence type="ECO:0000259" key="1">
    <source>
        <dbReference type="PROSITE" id="PS50097"/>
    </source>
</evidence>
<dbReference type="Gene3D" id="3.30.710.10">
    <property type="entry name" value="Potassium Channel Kv1.1, Chain A"/>
    <property type="match status" value="1"/>
</dbReference>
<dbReference type="SMART" id="SM00225">
    <property type="entry name" value="BTB"/>
    <property type="match status" value="1"/>
</dbReference>
<dbReference type="CDD" id="cd18186">
    <property type="entry name" value="BTB_POZ_ZBTB_KLHL-like"/>
    <property type="match status" value="1"/>
</dbReference>
<name>A0A9W4IMT6_9EURO</name>
<dbReference type="Pfam" id="PF00651">
    <property type="entry name" value="BTB"/>
    <property type="match status" value="1"/>
</dbReference>
<dbReference type="PANTHER" id="PTHR24413">
    <property type="entry name" value="SPECKLE-TYPE POZ PROTEIN"/>
    <property type="match status" value="1"/>
</dbReference>
<sequence>MDKIQGVVESHEFVTAILPLYRDTQVEIRVVPSNKEYTISKAIICAESPVFSAMFEGNFQESQTRTVDIEEMKDVVSVRSVEALIMWLYLRTVRFDITDNTECVSAALELARLADMYKIIKLGENVAQYIEDKVHGPYVSQLLFEKPSVTRTKDGVRWVDYPALWLNFRTPWISSEHIISATALPYGHPVRKILAFASIRDYLVDNTDKFSKLIEAHPSFGADILQQVRPALRQLDKNIKPSNRTL</sequence>
<accession>A0A9W4IMT6</accession>
<dbReference type="InterPro" id="IPR011333">
    <property type="entry name" value="SKP1/BTB/POZ_sf"/>
</dbReference>
<evidence type="ECO:0000313" key="2">
    <source>
        <dbReference type="EMBL" id="CAG8328996.1"/>
    </source>
</evidence>
<evidence type="ECO:0000313" key="3">
    <source>
        <dbReference type="Proteomes" id="UP001152646"/>
    </source>
</evidence>
<dbReference type="PROSITE" id="PS50097">
    <property type="entry name" value="BTB"/>
    <property type="match status" value="1"/>
</dbReference>
<dbReference type="Proteomes" id="UP001152646">
    <property type="component" value="Unassembled WGS sequence"/>
</dbReference>
<feature type="domain" description="BTB" evidence="1">
    <location>
        <begin position="22"/>
        <end position="97"/>
    </location>
</feature>
<dbReference type="AlphaFoldDB" id="A0A9W4IMT6"/>
<dbReference type="EMBL" id="CAJVPA010000110">
    <property type="protein sequence ID" value="CAG8328996.1"/>
    <property type="molecule type" value="Genomic_DNA"/>
</dbReference>
<organism evidence="2 3">
    <name type="scientific">Penicillium salamii</name>
    <dbReference type="NCBI Taxonomy" id="1612424"/>
    <lineage>
        <taxon>Eukaryota</taxon>
        <taxon>Fungi</taxon>
        <taxon>Dikarya</taxon>
        <taxon>Ascomycota</taxon>
        <taxon>Pezizomycotina</taxon>
        <taxon>Eurotiomycetes</taxon>
        <taxon>Eurotiomycetidae</taxon>
        <taxon>Eurotiales</taxon>
        <taxon>Aspergillaceae</taxon>
        <taxon>Penicillium</taxon>
    </lineage>
</organism>
<gene>
    <name evidence="2" type="ORF">PSALAMII_LOCUS2584</name>
</gene>
<dbReference type="OrthoDB" id="194443at2759"/>
<protein>
    <recommendedName>
        <fullName evidence="1">BTB domain-containing protein</fullName>
    </recommendedName>
</protein>
<dbReference type="InterPro" id="IPR000210">
    <property type="entry name" value="BTB/POZ_dom"/>
</dbReference>
<dbReference type="SUPFAM" id="SSF54695">
    <property type="entry name" value="POZ domain"/>
    <property type="match status" value="1"/>
</dbReference>
<reference evidence="2" key="1">
    <citation type="submission" date="2021-07" db="EMBL/GenBank/DDBJ databases">
        <authorList>
            <person name="Branca A.L. A."/>
        </authorList>
    </citation>
    <scope>NUCLEOTIDE SEQUENCE</scope>
</reference>
<proteinExistence type="predicted"/>